<dbReference type="HOGENOM" id="CLU_2456205_0_0_1"/>
<reference evidence="1 2" key="1">
    <citation type="submission" date="2014-06" db="EMBL/GenBank/DDBJ databases">
        <title>Evolutionary Origins and Diversification of the Mycorrhizal Mutualists.</title>
        <authorList>
            <consortium name="DOE Joint Genome Institute"/>
            <consortium name="Mycorrhizal Genomics Consortium"/>
            <person name="Kohler A."/>
            <person name="Kuo A."/>
            <person name="Nagy L.G."/>
            <person name="Floudas D."/>
            <person name="Copeland A."/>
            <person name="Barry K.W."/>
            <person name="Cichocki N."/>
            <person name="Veneault-Fourrey C."/>
            <person name="LaButti K."/>
            <person name="Lindquist E.A."/>
            <person name="Lipzen A."/>
            <person name="Lundell T."/>
            <person name="Morin E."/>
            <person name="Murat C."/>
            <person name="Riley R."/>
            <person name="Ohm R."/>
            <person name="Sun H."/>
            <person name="Tunlid A."/>
            <person name="Henrissat B."/>
            <person name="Grigoriev I.V."/>
            <person name="Hibbett D.S."/>
            <person name="Martin F."/>
        </authorList>
    </citation>
    <scope>NUCLEOTIDE SEQUENCE [LARGE SCALE GENOMIC DNA]</scope>
    <source>
        <strain evidence="1 2">SS14</strain>
    </source>
</reference>
<evidence type="ECO:0000313" key="1">
    <source>
        <dbReference type="EMBL" id="KIJ32892.1"/>
    </source>
</evidence>
<sequence>MALALRPDLPSTLLSRVIVADIGPGKGDASIRAFPLTNISFPEPGGPVKFRVPVDVVKDSLEEIGGFPYEPDEREWHGKTLIIKGSKSK</sequence>
<evidence type="ECO:0000313" key="2">
    <source>
        <dbReference type="Proteomes" id="UP000054279"/>
    </source>
</evidence>
<dbReference type="AlphaFoldDB" id="A0A0C9UUH0"/>
<organism evidence="1 2">
    <name type="scientific">Sphaerobolus stellatus (strain SS14)</name>
    <dbReference type="NCBI Taxonomy" id="990650"/>
    <lineage>
        <taxon>Eukaryota</taxon>
        <taxon>Fungi</taxon>
        <taxon>Dikarya</taxon>
        <taxon>Basidiomycota</taxon>
        <taxon>Agaricomycotina</taxon>
        <taxon>Agaricomycetes</taxon>
        <taxon>Phallomycetidae</taxon>
        <taxon>Geastrales</taxon>
        <taxon>Sphaerobolaceae</taxon>
        <taxon>Sphaerobolus</taxon>
    </lineage>
</organism>
<accession>A0A0C9UUH0</accession>
<keyword evidence="2" id="KW-1185">Reference proteome</keyword>
<protein>
    <submittedName>
        <fullName evidence="1">Uncharacterized protein</fullName>
    </submittedName>
</protein>
<name>A0A0C9UUH0_SPHS4</name>
<dbReference type="EMBL" id="KN837220">
    <property type="protein sequence ID" value="KIJ32892.1"/>
    <property type="molecule type" value="Genomic_DNA"/>
</dbReference>
<dbReference type="Proteomes" id="UP000054279">
    <property type="component" value="Unassembled WGS sequence"/>
</dbReference>
<gene>
    <name evidence="1" type="ORF">M422DRAFT_265230</name>
</gene>
<proteinExistence type="predicted"/>
<dbReference type="OrthoDB" id="8119704at2759"/>